<dbReference type="Gene3D" id="2.40.30.10">
    <property type="entry name" value="Translation factors"/>
    <property type="match status" value="1"/>
</dbReference>
<evidence type="ECO:0000256" key="1">
    <source>
        <dbReference type="ARBA" id="ARBA00010018"/>
    </source>
</evidence>
<dbReference type="PANTHER" id="PTHR19384:SF17">
    <property type="entry name" value="NADPH--CYTOCHROME P450 REDUCTASE"/>
    <property type="match status" value="1"/>
</dbReference>
<dbReference type="PROSITE" id="PS50902">
    <property type="entry name" value="FLAVODOXIN_LIKE"/>
    <property type="match status" value="1"/>
</dbReference>
<dbReference type="AlphaFoldDB" id="A0A9X2KNU5"/>
<name>A0A9X2KNU5_9SPHN</name>
<dbReference type="Gene3D" id="1.20.990.10">
    <property type="entry name" value="NADPH-cytochrome p450 Reductase, Chain A, domain 3"/>
    <property type="match status" value="1"/>
</dbReference>
<keyword evidence="12" id="KW-0249">Electron transport</keyword>
<dbReference type="PROSITE" id="PS51384">
    <property type="entry name" value="FAD_FR"/>
    <property type="match status" value="1"/>
</dbReference>
<keyword evidence="6 12" id="KW-0479">Metal-binding</keyword>
<dbReference type="InterPro" id="IPR008254">
    <property type="entry name" value="Flavodoxin/NO_synth"/>
</dbReference>
<dbReference type="GO" id="GO:0070330">
    <property type="term" value="F:aromatase activity"/>
    <property type="evidence" value="ECO:0007669"/>
    <property type="project" value="UniProtKB-UniRule"/>
</dbReference>
<dbReference type="InterPro" id="IPR001433">
    <property type="entry name" value="OxRdtase_FAD/NAD-bd"/>
</dbReference>
<dbReference type="InterPro" id="IPR001709">
    <property type="entry name" value="Flavoprot_Pyr_Nucl_cyt_Rdtase"/>
</dbReference>
<feature type="domain" description="Flavodoxin-like" evidence="14">
    <location>
        <begin position="496"/>
        <end position="635"/>
    </location>
</feature>
<dbReference type="PROSITE" id="PS00086">
    <property type="entry name" value="CYTOCHROME_P450"/>
    <property type="match status" value="1"/>
</dbReference>
<evidence type="ECO:0000256" key="9">
    <source>
        <dbReference type="ARBA" id="ARBA00023002"/>
    </source>
</evidence>
<keyword evidence="10 12" id="KW-0408">Iron</keyword>
<dbReference type="InterPro" id="IPR023206">
    <property type="entry name" value="Bifunctional_P450_P450_red"/>
</dbReference>
<dbReference type="Pfam" id="PF00067">
    <property type="entry name" value="p450"/>
    <property type="match status" value="1"/>
</dbReference>
<dbReference type="Pfam" id="PF00258">
    <property type="entry name" value="Flavodoxin_1"/>
    <property type="match status" value="1"/>
</dbReference>
<dbReference type="PRINTS" id="PR00371">
    <property type="entry name" value="FPNCR"/>
</dbReference>
<dbReference type="EC" id="1.6.2.4" evidence="12"/>
<organism evidence="16 17">
    <name type="scientific">Sphingomonas liriopis</name>
    <dbReference type="NCBI Taxonomy" id="2949094"/>
    <lineage>
        <taxon>Bacteria</taxon>
        <taxon>Pseudomonadati</taxon>
        <taxon>Pseudomonadota</taxon>
        <taxon>Alphaproteobacteria</taxon>
        <taxon>Sphingomonadales</taxon>
        <taxon>Sphingomonadaceae</taxon>
        <taxon>Sphingomonas</taxon>
    </lineage>
</organism>
<accession>A0A9X2KNU5</accession>
<dbReference type="EC" id="1.14.14.1" evidence="12"/>
<evidence type="ECO:0000259" key="15">
    <source>
        <dbReference type="PROSITE" id="PS51384"/>
    </source>
</evidence>
<feature type="binding site" description="axial binding residue" evidence="13">
    <location>
        <position position="404"/>
    </location>
    <ligand>
        <name>heme</name>
        <dbReference type="ChEBI" id="CHEBI:30413"/>
    </ligand>
    <ligandPart>
        <name>Fe</name>
        <dbReference type="ChEBI" id="CHEBI:18248"/>
    </ligandPart>
</feature>
<dbReference type="InterPro" id="IPR017938">
    <property type="entry name" value="Riboflavin_synthase-like_b-brl"/>
</dbReference>
<evidence type="ECO:0000313" key="17">
    <source>
        <dbReference type="Proteomes" id="UP001139486"/>
    </source>
</evidence>
<dbReference type="InterPro" id="IPR003097">
    <property type="entry name" value="CysJ-like_FAD-binding"/>
</dbReference>
<sequence>MSSSFPKPPTIPVLGHLLMVDADAPTQSVADIAMKQGPVFELQMLDQRMIIVTGQTLVDELCDERRFGKLVHNALRRLRPAVGDGLFTADGDDPNWTLAHRILMPAFGPLGIQEMLGKMLDIAGQMFDRWDRFGEGTEIDVADAMTRLTLDTLALCAFDFRFNSFYRDEMHPFIGGMVGALLEAAAQERRPDFVTRAMIPTRRRFERDIAVMHELADTLLAQRRREDMVGTRGDLLDTMLIGTNPQTGERLSDENIRFQLVTFLIAGHETTSGLLSFAVHLLLKNPAVLEEARAVVDATLGTRTPTIDDLARMRFIEQVLMETLRLWPTAPAFAVTPHEPTTLGGIYPVVPGDELMVILPALHRDPTVWGSDAEAFRPERFADGAAAALPPNAWKPFGNGQRACIGRGFAMQEAQLVLAMMLQRFDIIAADDDYALKVVETLTMKPEGLRIRVRPRLRRDQILPAAADRAVSAASAAGAEAPDAGDGTGKGADVPLMVLHGGNSGTCAAFARRIAAEGAQAGYAVTTASLDAGVDALAGQAAVVVVTASYEGQPPDNARRFVAWLDALAPASLSTVPFAVLGCGNRQWARTYQAVPIHIDRALAAAGAERMIERGACDAAGDLNGAASAWMEALWTEMGQRFGKAAPTAIAAVPLIRLLPPAAGAAYPDFGTAICIRNSRMADGAEDGRSAKREIVLDLPEGVAYRAGDHLAVMPRNPPELVRRALKRLGLDAESRVVLEDGRGAVLPIGENDVVTAETLFARLVELEKPVTREQIGVLLGHTSCPPERRRLEALLNGPTYETEVIAARRDIVTLLEALPSCTVDLAALLGVLSPMAPRRYSIASSPLVDPRRCSLTISVLDAPAHEGPGRHRGLASNYLATREAGDRIDVRLVSGTDAFRLPVDPRVPIVMIAAGSGIAPFRGFIEERHARKAAGEAVGRTLLFFGCRHPEVDLLHDAELTAWSEQGIVERRNAFSRCDGYGARYVQDALLRDRDDIVELMAAGGHLYVCGSADTLVPAVEHALVAIAAAALNRDEATTRRWLSRSIAGSGRYGVDAFA</sequence>
<keyword evidence="3 12" id="KW-0349">Heme</keyword>
<keyword evidence="2 12" id="KW-0813">Transport</keyword>
<dbReference type="FunFam" id="1.10.630.10:FF:000040">
    <property type="entry name" value="Bifunctional cytochrome P450/NADPH--P450 reductase"/>
    <property type="match status" value="1"/>
</dbReference>
<keyword evidence="5 12" id="KW-0288">FMN</keyword>
<dbReference type="GO" id="GO:0003958">
    <property type="term" value="F:NADPH-hemoprotein reductase activity"/>
    <property type="evidence" value="ECO:0007669"/>
    <property type="project" value="UniProtKB-UniRule"/>
</dbReference>
<feature type="domain" description="FAD-binding FR-type" evidence="15">
    <location>
        <begin position="668"/>
        <end position="903"/>
    </location>
</feature>
<evidence type="ECO:0000256" key="2">
    <source>
        <dbReference type="ARBA" id="ARBA00022448"/>
    </source>
</evidence>
<dbReference type="InterPro" id="IPR029039">
    <property type="entry name" value="Flavoprotein-like_sf"/>
</dbReference>
<dbReference type="CDD" id="cd11068">
    <property type="entry name" value="CYP120A1"/>
    <property type="match status" value="1"/>
</dbReference>
<comment type="cofactor">
    <cofactor evidence="12 13">
        <name>heme</name>
        <dbReference type="ChEBI" id="CHEBI:30413"/>
    </cofactor>
</comment>
<dbReference type="InterPro" id="IPR017927">
    <property type="entry name" value="FAD-bd_FR_type"/>
</dbReference>
<comment type="cofactor">
    <cofactor evidence="12">
        <name>FAD</name>
        <dbReference type="ChEBI" id="CHEBI:57692"/>
    </cofactor>
    <cofactor evidence="12">
        <name>FMN</name>
        <dbReference type="ChEBI" id="CHEBI:58210"/>
    </cofactor>
</comment>
<reference evidence="16" key="1">
    <citation type="submission" date="2022-05" db="EMBL/GenBank/DDBJ databases">
        <title>Sphingomonas sp. strain RP10 Genome sequencing and assembly.</title>
        <authorList>
            <person name="Kim I."/>
        </authorList>
    </citation>
    <scope>NUCLEOTIDE SEQUENCE</scope>
    <source>
        <strain evidence="16">RP10</strain>
    </source>
</reference>
<dbReference type="Gene3D" id="1.10.630.10">
    <property type="entry name" value="Cytochrome P450"/>
    <property type="match status" value="1"/>
</dbReference>
<dbReference type="InterPro" id="IPR001128">
    <property type="entry name" value="Cyt_P450"/>
</dbReference>
<evidence type="ECO:0000259" key="14">
    <source>
        <dbReference type="PROSITE" id="PS50902"/>
    </source>
</evidence>
<comment type="similarity">
    <text evidence="1 12">In the N-terminal section; belongs to the cytochrome P450 family.</text>
</comment>
<dbReference type="PANTHER" id="PTHR19384">
    <property type="entry name" value="NITRIC OXIDE SYNTHASE-RELATED"/>
    <property type="match status" value="1"/>
</dbReference>
<evidence type="ECO:0000256" key="7">
    <source>
        <dbReference type="ARBA" id="ARBA00022827"/>
    </source>
</evidence>
<dbReference type="Proteomes" id="UP001139486">
    <property type="component" value="Unassembled WGS sequence"/>
</dbReference>
<keyword evidence="9 12" id="KW-0560">Oxidoreductase</keyword>
<evidence type="ECO:0000256" key="3">
    <source>
        <dbReference type="ARBA" id="ARBA00022617"/>
    </source>
</evidence>
<dbReference type="GO" id="GO:0005829">
    <property type="term" value="C:cytosol"/>
    <property type="evidence" value="ECO:0007669"/>
    <property type="project" value="TreeGrafter"/>
</dbReference>
<dbReference type="EMBL" id="JAMLDY010000004">
    <property type="protein sequence ID" value="MCP3734019.1"/>
    <property type="molecule type" value="Genomic_DNA"/>
</dbReference>
<evidence type="ECO:0000313" key="16">
    <source>
        <dbReference type="EMBL" id="MCP3734019.1"/>
    </source>
</evidence>
<keyword evidence="8 12" id="KW-0521">NADP</keyword>
<keyword evidence="7 12" id="KW-0274">FAD</keyword>
<gene>
    <name evidence="16" type="ORF">M9979_03900</name>
</gene>
<keyword evidence="17" id="KW-1185">Reference proteome</keyword>
<dbReference type="GO" id="GO:0010181">
    <property type="term" value="F:FMN binding"/>
    <property type="evidence" value="ECO:0007669"/>
    <property type="project" value="UniProtKB-UniRule"/>
</dbReference>
<dbReference type="InterPro" id="IPR036396">
    <property type="entry name" value="Cyt_P450_sf"/>
</dbReference>
<evidence type="ECO:0000256" key="4">
    <source>
        <dbReference type="ARBA" id="ARBA00022630"/>
    </source>
</evidence>
<comment type="catalytic activity">
    <reaction evidence="12">
        <text>2 oxidized [cytochrome P450] + NADPH = 2 reduced [cytochrome P450] + NADP(+) + H(+)</text>
        <dbReference type="Rhea" id="RHEA:24040"/>
        <dbReference type="Rhea" id="RHEA-COMP:14627"/>
        <dbReference type="Rhea" id="RHEA-COMP:14628"/>
        <dbReference type="ChEBI" id="CHEBI:15378"/>
        <dbReference type="ChEBI" id="CHEBI:55376"/>
        <dbReference type="ChEBI" id="CHEBI:57783"/>
        <dbReference type="ChEBI" id="CHEBI:58349"/>
        <dbReference type="ChEBI" id="CHEBI:60344"/>
        <dbReference type="EC" id="1.6.2.4"/>
    </reaction>
</comment>
<evidence type="ECO:0000256" key="6">
    <source>
        <dbReference type="ARBA" id="ARBA00022723"/>
    </source>
</evidence>
<evidence type="ECO:0000256" key="5">
    <source>
        <dbReference type="ARBA" id="ARBA00022643"/>
    </source>
</evidence>
<evidence type="ECO:0000256" key="13">
    <source>
        <dbReference type="PIRSR" id="PIRSR000209-1"/>
    </source>
</evidence>
<dbReference type="SUPFAM" id="SSF63380">
    <property type="entry name" value="Riboflavin synthase domain-like"/>
    <property type="match status" value="1"/>
</dbReference>
<dbReference type="RefSeq" id="WP_254288028.1">
    <property type="nucleotide sequence ID" value="NZ_JAMLDY010000004.1"/>
</dbReference>
<dbReference type="GO" id="GO:0050660">
    <property type="term" value="F:flavin adenine dinucleotide binding"/>
    <property type="evidence" value="ECO:0007669"/>
    <property type="project" value="TreeGrafter"/>
</dbReference>
<dbReference type="Pfam" id="PF00175">
    <property type="entry name" value="NAD_binding_1"/>
    <property type="match status" value="1"/>
</dbReference>
<dbReference type="InterPro" id="IPR023173">
    <property type="entry name" value="NADPH_Cyt_P450_Rdtase_alpha"/>
</dbReference>
<dbReference type="InterPro" id="IPR017972">
    <property type="entry name" value="Cyt_P450_CS"/>
</dbReference>
<evidence type="ECO:0000256" key="8">
    <source>
        <dbReference type="ARBA" id="ARBA00022857"/>
    </source>
</evidence>
<evidence type="ECO:0000256" key="10">
    <source>
        <dbReference type="ARBA" id="ARBA00023004"/>
    </source>
</evidence>
<keyword evidence="11 12" id="KW-0503">Monooxygenase</keyword>
<dbReference type="GO" id="GO:0005506">
    <property type="term" value="F:iron ion binding"/>
    <property type="evidence" value="ECO:0007669"/>
    <property type="project" value="UniProtKB-UniRule"/>
</dbReference>
<dbReference type="SUPFAM" id="SSF52218">
    <property type="entry name" value="Flavoproteins"/>
    <property type="match status" value="1"/>
</dbReference>
<dbReference type="Gene3D" id="3.40.50.360">
    <property type="match status" value="1"/>
</dbReference>
<dbReference type="SUPFAM" id="SSF52343">
    <property type="entry name" value="Ferredoxin reductase-like, C-terminal NADP-linked domain"/>
    <property type="match status" value="1"/>
</dbReference>
<dbReference type="CDD" id="cd06206">
    <property type="entry name" value="bifunctional_CYPOR"/>
    <property type="match status" value="1"/>
</dbReference>
<keyword evidence="4 12" id="KW-0285">Flavoprotein</keyword>
<dbReference type="Gene3D" id="3.40.50.80">
    <property type="entry name" value="Nucleotide-binding domain of ferredoxin-NADP reductase (FNR) module"/>
    <property type="match status" value="1"/>
</dbReference>
<protein>
    <recommendedName>
        <fullName evidence="12">Bifunctional cytochrome P450/NADPH--P450 reductase</fullName>
    </recommendedName>
    <domain>
        <recommendedName>
            <fullName evidence="12">Cytochrome P450</fullName>
            <ecNumber evidence="12">1.14.14.1</ecNumber>
        </recommendedName>
    </domain>
    <domain>
        <recommendedName>
            <fullName evidence="12">NADPH--cytochrome P450 reductase</fullName>
            <ecNumber evidence="12">1.6.2.4</ecNumber>
        </recommendedName>
    </domain>
</protein>
<dbReference type="PIRSF" id="PIRSF000209">
    <property type="entry name" value="Bifunctional_P450_P450R"/>
    <property type="match status" value="1"/>
</dbReference>
<dbReference type="GO" id="GO:0020037">
    <property type="term" value="F:heme binding"/>
    <property type="evidence" value="ECO:0007669"/>
    <property type="project" value="UniProtKB-UniRule"/>
</dbReference>
<dbReference type="Pfam" id="PF00667">
    <property type="entry name" value="FAD_binding_1"/>
    <property type="match status" value="1"/>
</dbReference>
<proteinExistence type="inferred from homology"/>
<comment type="caution">
    <text evidence="16">The sequence shown here is derived from an EMBL/GenBank/DDBJ whole genome shotgun (WGS) entry which is preliminary data.</text>
</comment>
<evidence type="ECO:0000256" key="12">
    <source>
        <dbReference type="PIRNR" id="PIRNR000209"/>
    </source>
</evidence>
<evidence type="ECO:0000256" key="11">
    <source>
        <dbReference type="ARBA" id="ARBA00023033"/>
    </source>
</evidence>
<dbReference type="SUPFAM" id="SSF48264">
    <property type="entry name" value="Cytochrome P450"/>
    <property type="match status" value="1"/>
</dbReference>
<comment type="catalytic activity">
    <reaction evidence="12">
        <text>an organic molecule + reduced [NADPH--hemoprotein reductase] + O2 = an alcohol + oxidized [NADPH--hemoprotein reductase] + H2O + H(+)</text>
        <dbReference type="Rhea" id="RHEA:17149"/>
        <dbReference type="Rhea" id="RHEA-COMP:11964"/>
        <dbReference type="Rhea" id="RHEA-COMP:11965"/>
        <dbReference type="ChEBI" id="CHEBI:15377"/>
        <dbReference type="ChEBI" id="CHEBI:15378"/>
        <dbReference type="ChEBI" id="CHEBI:15379"/>
        <dbReference type="ChEBI" id="CHEBI:30879"/>
        <dbReference type="ChEBI" id="CHEBI:57618"/>
        <dbReference type="ChEBI" id="CHEBI:58210"/>
        <dbReference type="ChEBI" id="CHEBI:142491"/>
        <dbReference type="EC" id="1.14.14.1"/>
    </reaction>
</comment>
<dbReference type="InterPro" id="IPR039261">
    <property type="entry name" value="FNR_nucleotide-bd"/>
</dbReference>